<dbReference type="EMBL" id="JAUSQM010000001">
    <property type="protein sequence ID" value="MDP9821119.1"/>
    <property type="molecule type" value="Genomic_DNA"/>
</dbReference>
<reference evidence="4 5" key="1">
    <citation type="submission" date="2023-07" db="EMBL/GenBank/DDBJ databases">
        <title>Sequencing the genomes of 1000 actinobacteria strains.</title>
        <authorList>
            <person name="Klenk H.-P."/>
        </authorList>
    </citation>
    <scope>NUCLEOTIDE SEQUENCE [LARGE SCALE GENOMIC DNA]</scope>
    <source>
        <strain evidence="4 5">GD13</strain>
    </source>
</reference>
<dbReference type="Proteomes" id="UP001240447">
    <property type="component" value="Unassembled WGS sequence"/>
</dbReference>
<organism evidence="4 5">
    <name type="scientific">Nocardioides massiliensis</name>
    <dbReference type="NCBI Taxonomy" id="1325935"/>
    <lineage>
        <taxon>Bacteria</taxon>
        <taxon>Bacillati</taxon>
        <taxon>Actinomycetota</taxon>
        <taxon>Actinomycetes</taxon>
        <taxon>Propionibacteriales</taxon>
        <taxon>Nocardioidaceae</taxon>
        <taxon>Nocardioides</taxon>
    </lineage>
</organism>
<dbReference type="GO" id="GO:0003677">
    <property type="term" value="F:DNA binding"/>
    <property type="evidence" value="ECO:0007669"/>
    <property type="project" value="UniProtKB-KW"/>
</dbReference>
<dbReference type="InterPro" id="IPR001789">
    <property type="entry name" value="Sig_transdc_resp-reg_receiver"/>
</dbReference>
<keyword evidence="4" id="KW-0238">DNA-binding</keyword>
<evidence type="ECO:0000313" key="4">
    <source>
        <dbReference type="EMBL" id="MDP9821119.1"/>
    </source>
</evidence>
<dbReference type="SUPFAM" id="SSF52172">
    <property type="entry name" value="CheY-like"/>
    <property type="match status" value="1"/>
</dbReference>
<evidence type="ECO:0000259" key="3">
    <source>
        <dbReference type="PROSITE" id="PS50110"/>
    </source>
</evidence>
<name>A0ABT9NL31_9ACTN</name>
<sequence>MSAAGAPPPPPARGSQPLRVLVVEDDRDIAHLLHTLFAARGYRTEVVHDGGDALEAFAVLSPDLVTLDVGVPTVDGEELCRRFRAVSDAYLLMLSARTDEQLIQRCLDHGADAYLRKPFSTRDLHTRIEEMMVRPRTS</sequence>
<comment type="caution">
    <text evidence="4">The sequence shown here is derived from an EMBL/GenBank/DDBJ whole genome shotgun (WGS) entry which is preliminary data.</text>
</comment>
<protein>
    <submittedName>
        <fullName evidence="4">DNA-binding response OmpR family regulator</fullName>
    </submittedName>
</protein>
<proteinExistence type="predicted"/>
<evidence type="ECO:0000256" key="2">
    <source>
        <dbReference type="PROSITE-ProRule" id="PRU00169"/>
    </source>
</evidence>
<feature type="modified residue" description="4-aspartylphosphate" evidence="2">
    <location>
        <position position="68"/>
    </location>
</feature>
<keyword evidence="1 2" id="KW-0597">Phosphoprotein</keyword>
<evidence type="ECO:0000256" key="1">
    <source>
        <dbReference type="ARBA" id="ARBA00022553"/>
    </source>
</evidence>
<dbReference type="PANTHER" id="PTHR44591:SF3">
    <property type="entry name" value="RESPONSE REGULATORY DOMAIN-CONTAINING PROTEIN"/>
    <property type="match status" value="1"/>
</dbReference>
<keyword evidence="5" id="KW-1185">Reference proteome</keyword>
<dbReference type="InterPro" id="IPR050595">
    <property type="entry name" value="Bact_response_regulator"/>
</dbReference>
<dbReference type="InterPro" id="IPR011006">
    <property type="entry name" value="CheY-like_superfamily"/>
</dbReference>
<dbReference type="RefSeq" id="WP_181642204.1">
    <property type="nucleotide sequence ID" value="NZ_CCXJ01000545.1"/>
</dbReference>
<dbReference type="SMART" id="SM00448">
    <property type="entry name" value="REC"/>
    <property type="match status" value="1"/>
</dbReference>
<accession>A0ABT9NL31</accession>
<dbReference type="Pfam" id="PF00072">
    <property type="entry name" value="Response_reg"/>
    <property type="match status" value="1"/>
</dbReference>
<evidence type="ECO:0000313" key="5">
    <source>
        <dbReference type="Proteomes" id="UP001240447"/>
    </source>
</evidence>
<dbReference type="PANTHER" id="PTHR44591">
    <property type="entry name" value="STRESS RESPONSE REGULATOR PROTEIN 1"/>
    <property type="match status" value="1"/>
</dbReference>
<dbReference type="PROSITE" id="PS50110">
    <property type="entry name" value="RESPONSE_REGULATORY"/>
    <property type="match status" value="1"/>
</dbReference>
<dbReference type="Gene3D" id="3.40.50.2300">
    <property type="match status" value="1"/>
</dbReference>
<feature type="domain" description="Response regulatory" evidence="3">
    <location>
        <begin position="19"/>
        <end position="132"/>
    </location>
</feature>
<gene>
    <name evidence="4" type="ORF">J2S59_000928</name>
</gene>
<dbReference type="CDD" id="cd17574">
    <property type="entry name" value="REC_OmpR"/>
    <property type="match status" value="1"/>
</dbReference>